<dbReference type="OrthoDB" id="9813956at2"/>
<dbReference type="EMBL" id="FWZU01000002">
    <property type="protein sequence ID" value="SMF09810.1"/>
    <property type="molecule type" value="Genomic_DNA"/>
</dbReference>
<accession>A0A1X7D6L4</accession>
<gene>
    <name evidence="3" type="ORF">SAMN06295933_1726</name>
</gene>
<keyword evidence="4" id="KW-1185">Reference proteome</keyword>
<dbReference type="NCBIfam" id="TIGR01898">
    <property type="entry name" value="cas_TM1791_cmr6"/>
    <property type="match status" value="1"/>
</dbReference>
<dbReference type="STRING" id="1519643.SAMN06295933_1726"/>
<evidence type="ECO:0000259" key="2">
    <source>
        <dbReference type="Pfam" id="PF03787"/>
    </source>
</evidence>
<evidence type="ECO:0000256" key="1">
    <source>
        <dbReference type="ARBA" id="ARBA00023118"/>
    </source>
</evidence>
<evidence type="ECO:0000313" key="4">
    <source>
        <dbReference type="Proteomes" id="UP000192906"/>
    </source>
</evidence>
<dbReference type="PANTHER" id="PTHR39965:SF1">
    <property type="entry name" value="CRISPR SYSTEM CMR SUBUNIT CMR6"/>
    <property type="match status" value="1"/>
</dbReference>
<dbReference type="GO" id="GO:0051607">
    <property type="term" value="P:defense response to virus"/>
    <property type="evidence" value="ECO:0007669"/>
    <property type="project" value="UniProtKB-KW"/>
</dbReference>
<name>A0A1X7D6L4_9BACT</name>
<reference evidence="4" key="1">
    <citation type="submission" date="2017-04" db="EMBL/GenBank/DDBJ databases">
        <authorList>
            <person name="Varghese N."/>
            <person name="Submissions S."/>
        </authorList>
    </citation>
    <scope>NUCLEOTIDE SEQUENCE [LARGE SCALE GENOMIC DNA]</scope>
    <source>
        <strain evidence="4">K3S</strain>
    </source>
</reference>
<dbReference type="InterPro" id="IPR010172">
    <property type="entry name" value="CRISPR-assoc_prot_TM1791"/>
</dbReference>
<feature type="domain" description="CRISPR type III-associated protein" evidence="2">
    <location>
        <begin position="109"/>
        <end position="269"/>
    </location>
</feature>
<keyword evidence="1" id="KW-0051">Antiviral defense</keyword>
<dbReference type="Pfam" id="PF03787">
    <property type="entry name" value="RAMPs"/>
    <property type="match status" value="1"/>
</dbReference>
<dbReference type="AlphaFoldDB" id="A0A1X7D6L4"/>
<proteinExistence type="predicted"/>
<dbReference type="InterPro" id="IPR005537">
    <property type="entry name" value="RAMP_III_fam"/>
</dbReference>
<organism evidence="3 4">
    <name type="scientific">Desulfovibrio gilichinskyi</name>
    <dbReference type="NCBI Taxonomy" id="1519643"/>
    <lineage>
        <taxon>Bacteria</taxon>
        <taxon>Pseudomonadati</taxon>
        <taxon>Thermodesulfobacteriota</taxon>
        <taxon>Desulfovibrionia</taxon>
        <taxon>Desulfovibrionales</taxon>
        <taxon>Desulfovibrionaceae</taxon>
        <taxon>Desulfovibrio</taxon>
    </lineage>
</organism>
<dbReference type="RefSeq" id="WP_085101191.1">
    <property type="nucleotide sequence ID" value="NZ_FWZU01000002.1"/>
</dbReference>
<protein>
    <submittedName>
        <fullName evidence="3">CRISPR-associated protein Cmr6</fullName>
    </submittedName>
</protein>
<evidence type="ECO:0000313" key="3">
    <source>
        <dbReference type="EMBL" id="SMF09810.1"/>
    </source>
</evidence>
<sequence>MKIDLQAVHPSLLIHKLGLHALILEKPGNASLSIGKPENNGYIGDKRTVLDALTRSVQDDNFRNIYDIFYNQKWLKYLEETGALKLEAKTGSRFISGLSYGAAMHVGFSLHHTYGVPYIPGSSVKGACKAIAMMEAKESPEEDKTKQLKLINEIYGGDEGSNGEVIFLDAFPVPLTKKNSLLLDLDVITPHHTKGNSNEKGYGTSPDIEEPVPVEFAVVPEGISFTFAFICQNDENKNIEYRKQVAAHWQLACEEGFGAKTSSGYGYFELYRETKDIIKKLDPQAVMKDFKAYVLTNKSQLNNVLEKCVKYITENELPAETQKEMATFLVENLGAKTLKKKGKKGSEAALDLERLWRA</sequence>
<dbReference type="Proteomes" id="UP000192906">
    <property type="component" value="Unassembled WGS sequence"/>
</dbReference>
<dbReference type="PANTHER" id="PTHR39965">
    <property type="entry name" value="CRISPR SYSTEM CMR SUBUNIT CMR6"/>
    <property type="match status" value="1"/>
</dbReference>